<keyword evidence="3" id="KW-1185">Reference proteome</keyword>
<dbReference type="SUPFAM" id="SSF56672">
    <property type="entry name" value="DNA/RNA polymerases"/>
    <property type="match status" value="1"/>
</dbReference>
<comment type="caution">
    <text evidence="2">The sequence shown here is derived from an EMBL/GenBank/DDBJ whole genome shotgun (WGS) entry which is preliminary data.</text>
</comment>
<dbReference type="AlphaFoldDB" id="A0AA38W9P2"/>
<dbReference type="PROSITE" id="PS50878">
    <property type="entry name" value="RT_POL"/>
    <property type="match status" value="1"/>
</dbReference>
<dbReference type="PANTHER" id="PTHR46890:SF50">
    <property type="entry name" value="RNA-DIRECTED DNA POLYMERASE, EUKARYOTA, REVERSE TRANSCRIPTASE ZINC-BINDING DOMAIN PROTEIN-RELATED"/>
    <property type="match status" value="1"/>
</dbReference>
<evidence type="ECO:0000313" key="3">
    <source>
        <dbReference type="Proteomes" id="UP001172457"/>
    </source>
</evidence>
<dbReference type="PANTHER" id="PTHR46890">
    <property type="entry name" value="NON-LTR RETROLELEMENT REVERSE TRANSCRIPTASE-LIKE PROTEIN-RELATED"/>
    <property type="match status" value="1"/>
</dbReference>
<reference evidence="2" key="1">
    <citation type="submission" date="2023-03" db="EMBL/GenBank/DDBJ databases">
        <title>Chromosome-scale reference genome and RAD-based genetic map of yellow starthistle (Centaurea solstitialis) reveal putative structural variation and QTLs associated with invader traits.</title>
        <authorList>
            <person name="Reatini B."/>
            <person name="Cang F.A."/>
            <person name="Jiang Q."/>
            <person name="Mckibben M.T.W."/>
            <person name="Barker M.S."/>
            <person name="Rieseberg L.H."/>
            <person name="Dlugosch K.M."/>
        </authorList>
    </citation>
    <scope>NUCLEOTIDE SEQUENCE</scope>
    <source>
        <strain evidence="2">CAN-66</strain>
        <tissue evidence="2">Leaf</tissue>
    </source>
</reference>
<gene>
    <name evidence="2" type="ORF">OSB04_017657</name>
</gene>
<evidence type="ECO:0000313" key="2">
    <source>
        <dbReference type="EMBL" id="KAJ9553612.1"/>
    </source>
</evidence>
<feature type="domain" description="Reverse transcriptase" evidence="1">
    <location>
        <begin position="1"/>
        <end position="323"/>
    </location>
</feature>
<dbReference type="EMBL" id="JARYMX010000004">
    <property type="protein sequence ID" value="KAJ9553612.1"/>
    <property type="molecule type" value="Genomic_DNA"/>
</dbReference>
<dbReference type="Pfam" id="PF00078">
    <property type="entry name" value="RVT_1"/>
    <property type="match status" value="1"/>
</dbReference>
<organism evidence="2 3">
    <name type="scientific">Centaurea solstitialis</name>
    <name type="common">yellow star-thistle</name>
    <dbReference type="NCBI Taxonomy" id="347529"/>
    <lineage>
        <taxon>Eukaryota</taxon>
        <taxon>Viridiplantae</taxon>
        <taxon>Streptophyta</taxon>
        <taxon>Embryophyta</taxon>
        <taxon>Tracheophyta</taxon>
        <taxon>Spermatophyta</taxon>
        <taxon>Magnoliopsida</taxon>
        <taxon>eudicotyledons</taxon>
        <taxon>Gunneridae</taxon>
        <taxon>Pentapetalae</taxon>
        <taxon>asterids</taxon>
        <taxon>campanulids</taxon>
        <taxon>Asterales</taxon>
        <taxon>Asteraceae</taxon>
        <taxon>Carduoideae</taxon>
        <taxon>Cardueae</taxon>
        <taxon>Centaureinae</taxon>
        <taxon>Centaurea</taxon>
    </lineage>
</organism>
<name>A0AA38W9P2_9ASTR</name>
<sequence>MDGNVHTFKARLVAKSYTQTQGIDYDETFSPVAKIKSIRILLAIAAFPDYEIWQMDVKTAFLNGKLDEDVYMAQPEGFVHAKYPDKVSEIHRVLLYDSVMLWCAPTLNRNWQLYRSDEFNTYRKSGNIILIHEIDYYPCLSIVDGPLIVNETISWAKRTKTRLFLLKVDFEKAFDNLNWGFLFNVLDQIMGFGSKWIGWVKGLITTASVSVLINGSPTSQFPLEKGVRQGDPLSPFLFIVAMEGLFVTLKEARAKGLVKGVTLPNGEPEIVSLHYADDAIFLGRWNGHNLRNLMKTLKCFHLALGLKINWGKSTLTGYRGVLL</sequence>
<dbReference type="InterPro" id="IPR052343">
    <property type="entry name" value="Retrotransposon-Effector_Assoc"/>
</dbReference>
<dbReference type="Pfam" id="PF07727">
    <property type="entry name" value="RVT_2"/>
    <property type="match status" value="1"/>
</dbReference>
<dbReference type="Proteomes" id="UP001172457">
    <property type="component" value="Chromosome 4"/>
</dbReference>
<protein>
    <recommendedName>
        <fullName evidence="1">Reverse transcriptase domain-containing protein</fullName>
    </recommendedName>
</protein>
<accession>A0AA38W9P2</accession>
<evidence type="ECO:0000259" key="1">
    <source>
        <dbReference type="PROSITE" id="PS50878"/>
    </source>
</evidence>
<dbReference type="InterPro" id="IPR000477">
    <property type="entry name" value="RT_dom"/>
</dbReference>
<dbReference type="InterPro" id="IPR013103">
    <property type="entry name" value="RVT_2"/>
</dbReference>
<proteinExistence type="predicted"/>
<dbReference type="InterPro" id="IPR043502">
    <property type="entry name" value="DNA/RNA_pol_sf"/>
</dbReference>